<dbReference type="PROSITE" id="PS00028">
    <property type="entry name" value="ZINC_FINGER_C2H2_1"/>
    <property type="match status" value="2"/>
</dbReference>
<evidence type="ECO:0000256" key="10">
    <source>
        <dbReference type="SAM" id="MobiDB-lite"/>
    </source>
</evidence>
<evidence type="ECO:0000256" key="4">
    <source>
        <dbReference type="ARBA" id="ARBA00022771"/>
    </source>
</evidence>
<comment type="similarity">
    <text evidence="8">Belongs to the snail C2H2-type zinc-finger protein family.</text>
</comment>
<feature type="domain" description="C2H2-type" evidence="11">
    <location>
        <begin position="322"/>
        <end position="350"/>
    </location>
</feature>
<evidence type="ECO:0000313" key="14">
    <source>
        <dbReference type="RefSeq" id="XP_034230444.1"/>
    </source>
</evidence>
<sequence>MNEDMDHQGVLDLRYAKKLQFSEVPKTFLESAPLDLSISKNNYNNNGLGCEELNPHTTRPSVITSTSNLQINRDAIIQRSRWNHRSHPSIDSDSSFESEYENDISHSGVWFTKRLGNTTDASRCSSTDSLRWRERMNSSEITDHSHTDTENDSEAYDSGSTLSLGFYKELPELTANVSIDQNSNNNSMIIELSSCKAEIIDPEEILKVQFKRKNEENENQDNHQISQTESYFEELLTMQTEERNDEVKLTKNISAGIRETASKYIKEIRKTKADMFTSGLNLEVDGKKKQHCLKCNEEFSSVTGLLQHLMTHSSRNPGEKLIKCPVCTKRFSTLNTLEQHILRLHTGEMKYVCKICETPYKFSTHLKKHMSTSRCGKATKKNN</sequence>
<name>A0A6P8XU45_THRPL</name>
<keyword evidence="12" id="KW-1185">Reference proteome</keyword>
<evidence type="ECO:0000256" key="6">
    <source>
        <dbReference type="ARBA" id="ARBA00023125"/>
    </source>
</evidence>
<dbReference type="RefSeq" id="XP_034230444.1">
    <property type="nucleotide sequence ID" value="XM_034374553.1"/>
</dbReference>
<organism evidence="13">
    <name type="scientific">Thrips palmi</name>
    <name type="common">Melon thrips</name>
    <dbReference type="NCBI Taxonomy" id="161013"/>
    <lineage>
        <taxon>Eukaryota</taxon>
        <taxon>Metazoa</taxon>
        <taxon>Ecdysozoa</taxon>
        <taxon>Arthropoda</taxon>
        <taxon>Hexapoda</taxon>
        <taxon>Insecta</taxon>
        <taxon>Pterygota</taxon>
        <taxon>Neoptera</taxon>
        <taxon>Paraneoptera</taxon>
        <taxon>Thysanoptera</taxon>
        <taxon>Terebrantia</taxon>
        <taxon>Thripoidea</taxon>
        <taxon>Thripidae</taxon>
        <taxon>Thrips</taxon>
    </lineage>
</organism>
<feature type="domain" description="C2H2-type" evidence="11">
    <location>
        <begin position="290"/>
        <end position="317"/>
    </location>
</feature>
<dbReference type="PROSITE" id="PS50157">
    <property type="entry name" value="ZINC_FINGER_C2H2_2"/>
    <property type="match status" value="2"/>
</dbReference>
<feature type="compositionally biased region" description="Basic and acidic residues" evidence="10">
    <location>
        <begin position="135"/>
        <end position="149"/>
    </location>
</feature>
<keyword evidence="7" id="KW-0539">Nucleus</keyword>
<keyword evidence="5" id="KW-0862">Zinc</keyword>
<dbReference type="Gene3D" id="3.30.160.60">
    <property type="entry name" value="Classic Zinc Finger"/>
    <property type="match status" value="2"/>
</dbReference>
<dbReference type="InterPro" id="IPR050527">
    <property type="entry name" value="Snail/Krueppel_Znf"/>
</dbReference>
<dbReference type="OrthoDB" id="7430321at2759"/>
<evidence type="ECO:0000256" key="7">
    <source>
        <dbReference type="ARBA" id="ARBA00023242"/>
    </source>
</evidence>
<dbReference type="GO" id="GO:0000981">
    <property type="term" value="F:DNA-binding transcription factor activity, RNA polymerase II-specific"/>
    <property type="evidence" value="ECO:0007669"/>
    <property type="project" value="TreeGrafter"/>
</dbReference>
<evidence type="ECO:0000259" key="11">
    <source>
        <dbReference type="PROSITE" id="PS50157"/>
    </source>
</evidence>
<dbReference type="InterPro" id="IPR036236">
    <property type="entry name" value="Znf_C2H2_sf"/>
</dbReference>
<feature type="region of interest" description="Disordered" evidence="10">
    <location>
        <begin position="135"/>
        <end position="158"/>
    </location>
</feature>
<dbReference type="RefSeq" id="XP_034230443.1">
    <property type="nucleotide sequence ID" value="XM_034374552.1"/>
</dbReference>
<reference evidence="13 14" key="1">
    <citation type="submission" date="2025-04" db="UniProtKB">
        <authorList>
            <consortium name="RefSeq"/>
        </authorList>
    </citation>
    <scope>IDENTIFICATION</scope>
    <source>
        <tissue evidence="13 14">Total insect</tissue>
    </source>
</reference>
<dbReference type="SMART" id="SM00355">
    <property type="entry name" value="ZnF_C2H2"/>
    <property type="match status" value="3"/>
</dbReference>
<dbReference type="SUPFAM" id="SSF57667">
    <property type="entry name" value="beta-beta-alpha zinc fingers"/>
    <property type="match status" value="1"/>
</dbReference>
<keyword evidence="3" id="KW-0677">Repeat</keyword>
<evidence type="ECO:0000256" key="8">
    <source>
        <dbReference type="ARBA" id="ARBA00037948"/>
    </source>
</evidence>
<dbReference type="Pfam" id="PF00096">
    <property type="entry name" value="zf-C2H2"/>
    <property type="match status" value="2"/>
</dbReference>
<dbReference type="GO" id="GO:0000978">
    <property type="term" value="F:RNA polymerase II cis-regulatory region sequence-specific DNA binding"/>
    <property type="evidence" value="ECO:0007669"/>
    <property type="project" value="TreeGrafter"/>
</dbReference>
<gene>
    <name evidence="13 14" type="primary">LOC117639162</name>
</gene>
<evidence type="ECO:0000256" key="1">
    <source>
        <dbReference type="ARBA" id="ARBA00004123"/>
    </source>
</evidence>
<evidence type="ECO:0000256" key="9">
    <source>
        <dbReference type="PROSITE-ProRule" id="PRU00042"/>
    </source>
</evidence>
<dbReference type="PANTHER" id="PTHR24388:SF54">
    <property type="entry name" value="PROTEIN ESCARGOT"/>
    <property type="match status" value="1"/>
</dbReference>
<keyword evidence="4 9" id="KW-0863">Zinc-finger</keyword>
<dbReference type="GeneID" id="117639162"/>
<dbReference type="GO" id="GO:0008270">
    <property type="term" value="F:zinc ion binding"/>
    <property type="evidence" value="ECO:0007669"/>
    <property type="project" value="UniProtKB-KW"/>
</dbReference>
<protein>
    <submittedName>
        <fullName evidence="13 14">Zinc finger and BTB domain-containing protein 24-like isoform X1</fullName>
    </submittedName>
</protein>
<dbReference type="AlphaFoldDB" id="A0A6P8XU45"/>
<keyword evidence="6" id="KW-0238">DNA-binding</keyword>
<evidence type="ECO:0000256" key="5">
    <source>
        <dbReference type="ARBA" id="ARBA00022833"/>
    </source>
</evidence>
<dbReference type="Proteomes" id="UP000515158">
    <property type="component" value="Unplaced"/>
</dbReference>
<evidence type="ECO:0000313" key="12">
    <source>
        <dbReference type="Proteomes" id="UP000515158"/>
    </source>
</evidence>
<evidence type="ECO:0000313" key="13">
    <source>
        <dbReference type="RefSeq" id="XP_034230443.1"/>
    </source>
</evidence>
<dbReference type="PANTHER" id="PTHR24388">
    <property type="entry name" value="ZINC FINGER PROTEIN"/>
    <property type="match status" value="1"/>
</dbReference>
<dbReference type="InterPro" id="IPR013087">
    <property type="entry name" value="Znf_C2H2_type"/>
</dbReference>
<comment type="subcellular location">
    <subcellularLocation>
        <location evidence="1">Nucleus</location>
    </subcellularLocation>
</comment>
<accession>A0A6P8XU45</accession>
<evidence type="ECO:0000256" key="2">
    <source>
        <dbReference type="ARBA" id="ARBA00022723"/>
    </source>
</evidence>
<keyword evidence="2" id="KW-0479">Metal-binding</keyword>
<dbReference type="GO" id="GO:0005634">
    <property type="term" value="C:nucleus"/>
    <property type="evidence" value="ECO:0007669"/>
    <property type="project" value="UniProtKB-SubCell"/>
</dbReference>
<proteinExistence type="inferred from homology"/>
<dbReference type="KEGG" id="tpal:117639162"/>
<evidence type="ECO:0000256" key="3">
    <source>
        <dbReference type="ARBA" id="ARBA00022737"/>
    </source>
</evidence>